<keyword evidence="3" id="KW-1185">Reference proteome</keyword>
<feature type="compositionally biased region" description="Basic and acidic residues" evidence="1">
    <location>
        <begin position="100"/>
        <end position="113"/>
    </location>
</feature>
<feature type="region of interest" description="Disordered" evidence="1">
    <location>
        <begin position="95"/>
        <end position="119"/>
    </location>
</feature>
<evidence type="ECO:0000313" key="2">
    <source>
        <dbReference type="EMBL" id="BDG71177.1"/>
    </source>
</evidence>
<evidence type="ECO:0000313" key="3">
    <source>
        <dbReference type="Proteomes" id="UP000831327"/>
    </source>
</evidence>
<accession>A0ABN6NXN9</accession>
<evidence type="ECO:0000256" key="1">
    <source>
        <dbReference type="SAM" id="MobiDB-lite"/>
    </source>
</evidence>
<dbReference type="Proteomes" id="UP000831327">
    <property type="component" value="Chromosome"/>
</dbReference>
<name>A0ABN6NXN9_9PROT</name>
<protein>
    <submittedName>
        <fullName evidence="2">Uncharacterized protein</fullName>
    </submittedName>
</protein>
<sequence length="119" mass="12787">MSTPPPRPRPASDNGSAFTGDDGSLMLAAYEGWQADAYRLTFGCEGEHGCQRRTALGIRPAIARFGRSMTDRGIAKRLRCSGCRGRNIGVQVTTDTRGTVTRERDGPAPETRADFASPA</sequence>
<organism evidence="2 3">
    <name type="scientific">Roseomonas fluvialis</name>
    <dbReference type="NCBI Taxonomy" id="1750527"/>
    <lineage>
        <taxon>Bacteria</taxon>
        <taxon>Pseudomonadati</taxon>
        <taxon>Pseudomonadota</taxon>
        <taxon>Alphaproteobacteria</taxon>
        <taxon>Acetobacterales</taxon>
        <taxon>Roseomonadaceae</taxon>
        <taxon>Roseomonas</taxon>
    </lineage>
</organism>
<proteinExistence type="predicted"/>
<gene>
    <name evidence="2" type="ORF">Rmf_11060</name>
</gene>
<reference evidence="2 3" key="1">
    <citation type="journal article" date="2016" name="Microbes Environ.">
        <title>Phylogenetically diverse aerobic anoxygenic phototrophic bacteria isolated from epilithic biofilms in Tama river, Japan.</title>
        <authorList>
            <person name="Hirose S."/>
            <person name="Matsuura K."/>
            <person name="Haruta S."/>
        </authorList>
    </citation>
    <scope>NUCLEOTIDE SEQUENCE [LARGE SCALE GENOMIC DNA]</scope>
    <source>
        <strain evidence="2 3">S08</strain>
    </source>
</reference>
<feature type="region of interest" description="Disordered" evidence="1">
    <location>
        <begin position="1"/>
        <end position="20"/>
    </location>
</feature>
<dbReference type="EMBL" id="AP025637">
    <property type="protein sequence ID" value="BDG71177.1"/>
    <property type="molecule type" value="Genomic_DNA"/>
</dbReference>